<dbReference type="EMBL" id="JAGTXO010000028">
    <property type="protein sequence ID" value="KAG8461064.1"/>
    <property type="molecule type" value="Genomic_DNA"/>
</dbReference>
<evidence type="ECO:0000313" key="1">
    <source>
        <dbReference type="EMBL" id="KAG8461064.1"/>
    </source>
</evidence>
<dbReference type="OrthoDB" id="10671273at2759"/>
<reference evidence="1" key="1">
    <citation type="submission" date="2021-05" db="EMBL/GenBank/DDBJ databases">
        <title>The genome of the haptophyte Pavlova lutheri (Diacronema luteri, Pavlovales) - a model for lipid biosynthesis in eukaryotic algae.</title>
        <authorList>
            <person name="Hulatt C.J."/>
            <person name="Posewitz M.C."/>
        </authorList>
    </citation>
    <scope>NUCLEOTIDE SEQUENCE</scope>
    <source>
        <strain evidence="1">NIVA-4/92</strain>
    </source>
</reference>
<dbReference type="AlphaFoldDB" id="A0A8J6C5G7"/>
<sequence length="350" mass="38459">MLRAARLGEAIERRSGRDVALDVYTTGLLSLVDAEYVCALDLDMDVFLPTLEPFADAVADEWLDAFARMRGVGAHLASHPDHSSPINAGFMLLRPNRSLYEEGVRLLARADRAWSVDAGWDLLGRPLDVVPRTDVVLLATGGRRHAMAQWVSNGKWDFVGAMLDQGFFFHMYRVRRSWPYGIDERCLPPVTASEGVARASANARVSASAALMAGAEPKQRRQWRYRLAHMFNKPFRSNLCGMLAKPPALDTKGRRDAIYAHKASSWHAGLVQAFGGRNADEPSLMPAQLRARCAAASAQQVACARTRLKQLGGRWAEIAYSMLPLDRAYSTPAIFAYTTSGCPKLVVGAA</sequence>
<proteinExistence type="predicted"/>
<accession>A0A8J6C5G7</accession>
<organism evidence="1 2">
    <name type="scientific">Diacronema lutheri</name>
    <name type="common">Unicellular marine alga</name>
    <name type="synonym">Monochrysis lutheri</name>
    <dbReference type="NCBI Taxonomy" id="2081491"/>
    <lineage>
        <taxon>Eukaryota</taxon>
        <taxon>Haptista</taxon>
        <taxon>Haptophyta</taxon>
        <taxon>Pavlovophyceae</taxon>
        <taxon>Pavlovales</taxon>
        <taxon>Pavlovaceae</taxon>
        <taxon>Diacronema</taxon>
    </lineage>
</organism>
<keyword evidence="2" id="KW-1185">Reference proteome</keyword>
<dbReference type="Proteomes" id="UP000751190">
    <property type="component" value="Unassembled WGS sequence"/>
</dbReference>
<comment type="caution">
    <text evidence="1">The sequence shown here is derived from an EMBL/GenBank/DDBJ whole genome shotgun (WGS) entry which is preliminary data.</text>
</comment>
<evidence type="ECO:0000313" key="2">
    <source>
        <dbReference type="Proteomes" id="UP000751190"/>
    </source>
</evidence>
<gene>
    <name evidence="1" type="ORF">KFE25_003633</name>
</gene>
<protein>
    <submittedName>
        <fullName evidence="1">Uncharacterized protein</fullName>
    </submittedName>
</protein>
<name>A0A8J6C5G7_DIALT</name>